<evidence type="ECO:0000313" key="4">
    <source>
        <dbReference type="Proteomes" id="UP000256964"/>
    </source>
</evidence>
<organism evidence="3 4">
    <name type="scientific">Lentinus brumalis</name>
    <dbReference type="NCBI Taxonomy" id="2498619"/>
    <lineage>
        <taxon>Eukaryota</taxon>
        <taxon>Fungi</taxon>
        <taxon>Dikarya</taxon>
        <taxon>Basidiomycota</taxon>
        <taxon>Agaricomycotina</taxon>
        <taxon>Agaricomycetes</taxon>
        <taxon>Polyporales</taxon>
        <taxon>Polyporaceae</taxon>
        <taxon>Lentinus</taxon>
    </lineage>
</organism>
<feature type="domain" description="Integrase catalytic" evidence="2">
    <location>
        <begin position="1"/>
        <end position="74"/>
    </location>
</feature>
<dbReference type="SUPFAM" id="SSF53098">
    <property type="entry name" value="Ribonuclease H-like"/>
    <property type="match status" value="1"/>
</dbReference>
<dbReference type="GO" id="GO:0003723">
    <property type="term" value="F:RNA binding"/>
    <property type="evidence" value="ECO:0007669"/>
    <property type="project" value="UniProtKB-KW"/>
</dbReference>
<evidence type="ECO:0000259" key="2">
    <source>
        <dbReference type="PROSITE" id="PS50994"/>
    </source>
</evidence>
<dbReference type="GO" id="GO:0015074">
    <property type="term" value="P:DNA integration"/>
    <property type="evidence" value="ECO:0007669"/>
    <property type="project" value="InterPro"/>
</dbReference>
<keyword evidence="4" id="KW-1185">Reference proteome</keyword>
<proteinExistence type="predicted"/>
<name>A0A371D1F1_9APHY</name>
<feature type="non-terminal residue" evidence="3">
    <location>
        <position position="74"/>
    </location>
</feature>
<dbReference type="GO" id="GO:0005634">
    <property type="term" value="C:nucleus"/>
    <property type="evidence" value="ECO:0007669"/>
    <property type="project" value="UniProtKB-ARBA"/>
</dbReference>
<evidence type="ECO:0000256" key="1">
    <source>
        <dbReference type="ARBA" id="ARBA00022884"/>
    </source>
</evidence>
<dbReference type="InterPro" id="IPR001584">
    <property type="entry name" value="Integrase_cat-core"/>
</dbReference>
<dbReference type="Proteomes" id="UP000256964">
    <property type="component" value="Unassembled WGS sequence"/>
</dbReference>
<feature type="non-terminal residue" evidence="3">
    <location>
        <position position="1"/>
    </location>
</feature>
<dbReference type="OrthoDB" id="446925at2759"/>
<dbReference type="InterPro" id="IPR036397">
    <property type="entry name" value="RNaseH_sf"/>
</dbReference>
<dbReference type="AlphaFoldDB" id="A0A371D1F1"/>
<sequence length="74" mass="8531">DNGSPWVAALQYLESNYHISHIRISGYNSQANGVVERPHFNIRDSLVKACSGEQEQWVSRVYSVLWADRITVRR</sequence>
<protein>
    <recommendedName>
        <fullName evidence="2">Integrase catalytic domain-containing protein</fullName>
    </recommendedName>
</protein>
<keyword evidence="1" id="KW-0694">RNA-binding</keyword>
<accession>A0A371D1F1</accession>
<dbReference type="EMBL" id="KZ857428">
    <property type="protein sequence ID" value="RDX46378.1"/>
    <property type="molecule type" value="Genomic_DNA"/>
</dbReference>
<evidence type="ECO:0000313" key="3">
    <source>
        <dbReference type="EMBL" id="RDX46378.1"/>
    </source>
</evidence>
<dbReference type="Gene3D" id="3.30.420.10">
    <property type="entry name" value="Ribonuclease H-like superfamily/Ribonuclease H"/>
    <property type="match status" value="1"/>
</dbReference>
<gene>
    <name evidence="3" type="ORF">OH76DRAFT_1325477</name>
</gene>
<dbReference type="InterPro" id="IPR012337">
    <property type="entry name" value="RNaseH-like_sf"/>
</dbReference>
<reference evidence="3 4" key="1">
    <citation type="journal article" date="2018" name="Biotechnol. Biofuels">
        <title>Integrative visual omics of the white-rot fungus Polyporus brumalis exposes the biotechnological potential of its oxidative enzymes for delignifying raw plant biomass.</title>
        <authorList>
            <person name="Miyauchi S."/>
            <person name="Rancon A."/>
            <person name="Drula E."/>
            <person name="Hage H."/>
            <person name="Chaduli D."/>
            <person name="Favel A."/>
            <person name="Grisel S."/>
            <person name="Henrissat B."/>
            <person name="Herpoel-Gimbert I."/>
            <person name="Ruiz-Duenas F.J."/>
            <person name="Chevret D."/>
            <person name="Hainaut M."/>
            <person name="Lin J."/>
            <person name="Wang M."/>
            <person name="Pangilinan J."/>
            <person name="Lipzen A."/>
            <person name="Lesage-Meessen L."/>
            <person name="Navarro D."/>
            <person name="Riley R."/>
            <person name="Grigoriev I.V."/>
            <person name="Zhou S."/>
            <person name="Raouche S."/>
            <person name="Rosso M.N."/>
        </authorList>
    </citation>
    <scope>NUCLEOTIDE SEQUENCE [LARGE SCALE GENOMIC DNA]</scope>
    <source>
        <strain evidence="3 4">BRFM 1820</strain>
    </source>
</reference>
<dbReference type="STRING" id="139420.A0A371D1F1"/>
<dbReference type="PROSITE" id="PS50994">
    <property type="entry name" value="INTEGRASE"/>
    <property type="match status" value="1"/>
</dbReference>